<dbReference type="Pfam" id="PF02446">
    <property type="entry name" value="Glyco_hydro_77"/>
    <property type="match status" value="1"/>
</dbReference>
<accession>A0A6P1Q5J4</accession>
<dbReference type="InterPro" id="IPR017853">
    <property type="entry name" value="GH"/>
</dbReference>
<sequence length="689" mass="78083">MDLTQLEKAASAAGIAASYINAKGKPEAIAAETRQLLLEAMGFPRAASDAPLPTVKVFGGRRKRVITIGGSGPFQWQLQTEQGKSWQGEVQGGETLTLPPRLPQGYHQLTLKQGKKSWTCRVIMAPRRCYEPQALLEGRKLWGACVQLYTLRSERNWGIGDFGDLSVMLGQIADRGGDFIGLNPIHALYPASPESASPYSPSSRRWMNIIYIDVERVPDFQHSEAAQRWWKKKETQRRVTAARQADWVDYTAVNQLKIEGLRLAWAQFTTRDAQDETRLHFEAFIRAGGESLYSQAAYDALHGAMLKEDAQRWGWPVWPEAWRHAQSEAVQQFCRQHEDEVHFWLWLQWLANRQFDECWQVCQQRGMSVGLYRDLAVGVAEGGAETWCDPELYCLKASVGAPPDILGPLGQNWGLPPIDPHVMVERGYQPFIDMLRANMASCGALRIDHVMSMLRLWWIPYGMTADNGAYVSYPVDDLLAILALESQRNRCMVIGEDLGTVPQAIVGKLRSSGIYSWKVLFFEQESADRYRAPQQWQRQAMASATTHDLPTLRGFWSAGDLTLGEKLGLYPDKEVLKGLYENRERQKQALLNALHEQGCVPKKLGKRAAKLPMSPELNRGMQRYIAESASGLLGLQPEDWLDMEQPVNVPGTVDQYPNWRRKLSRTLEEMFSDEQVNRLIKDLDDHRNK</sequence>
<evidence type="ECO:0000256" key="9">
    <source>
        <dbReference type="ARBA" id="ARBA00031501"/>
    </source>
</evidence>
<protein>
    <recommendedName>
        <fullName evidence="4 10">4-alpha-glucanotransferase</fullName>
        <ecNumber evidence="3 10">2.4.1.25</ecNumber>
    </recommendedName>
    <alternativeName>
        <fullName evidence="8 10">Amylomaltase</fullName>
    </alternativeName>
    <alternativeName>
        <fullName evidence="9 10">Disproportionating enzyme</fullName>
    </alternativeName>
</protein>
<evidence type="ECO:0000313" key="12">
    <source>
        <dbReference type="EMBL" id="QHM73484.1"/>
    </source>
</evidence>
<keyword evidence="5 10" id="KW-0328">Glycosyltransferase</keyword>
<dbReference type="RefSeq" id="WP_160623128.1">
    <property type="nucleotide sequence ID" value="NZ_CP028271.1"/>
</dbReference>
<dbReference type="PANTHER" id="PTHR32438:SF5">
    <property type="entry name" value="4-ALPHA-GLUCANOTRANSFERASE DPE1, CHLOROPLASTIC_AMYLOPLASTIC"/>
    <property type="match status" value="1"/>
</dbReference>
<gene>
    <name evidence="12" type="primary">malQ</name>
    <name evidence="12" type="ORF">C7M51_03831</name>
</gene>
<dbReference type="AlphaFoldDB" id="A0A6P1Q5J4"/>
<evidence type="ECO:0000256" key="8">
    <source>
        <dbReference type="ARBA" id="ARBA00031423"/>
    </source>
</evidence>
<evidence type="ECO:0000256" key="7">
    <source>
        <dbReference type="ARBA" id="ARBA00023277"/>
    </source>
</evidence>
<comment type="catalytic activity">
    <reaction evidence="1 10">
        <text>Transfers a segment of a (1-&gt;4)-alpha-D-glucan to a new position in an acceptor, which may be glucose or a (1-&gt;4)-alpha-D-glucan.</text>
        <dbReference type="EC" id="2.4.1.25"/>
    </reaction>
</comment>
<dbReference type="SUPFAM" id="SSF51445">
    <property type="entry name" value="(Trans)glycosidases"/>
    <property type="match status" value="1"/>
</dbReference>
<dbReference type="InterPro" id="IPR048458">
    <property type="entry name" value="MalQ_N"/>
</dbReference>
<evidence type="ECO:0000256" key="5">
    <source>
        <dbReference type="ARBA" id="ARBA00022676"/>
    </source>
</evidence>
<dbReference type="NCBIfam" id="NF008274">
    <property type="entry name" value="PRK11052.1"/>
    <property type="match status" value="1"/>
</dbReference>
<evidence type="ECO:0000256" key="4">
    <source>
        <dbReference type="ARBA" id="ARBA00020295"/>
    </source>
</evidence>
<organism evidence="12 13">
    <name type="scientific">Mixta intestinalis</name>
    <dbReference type="NCBI Taxonomy" id="1615494"/>
    <lineage>
        <taxon>Bacteria</taxon>
        <taxon>Pseudomonadati</taxon>
        <taxon>Pseudomonadota</taxon>
        <taxon>Gammaproteobacteria</taxon>
        <taxon>Enterobacterales</taxon>
        <taxon>Erwiniaceae</taxon>
        <taxon>Mixta</taxon>
    </lineage>
</organism>
<keyword evidence="7 10" id="KW-0119">Carbohydrate metabolism</keyword>
<dbReference type="GO" id="GO:0004134">
    <property type="term" value="F:4-alpha-glucanotransferase activity"/>
    <property type="evidence" value="ECO:0007669"/>
    <property type="project" value="UniProtKB-EC"/>
</dbReference>
<dbReference type="Gene3D" id="3.20.20.80">
    <property type="entry name" value="Glycosidases"/>
    <property type="match status" value="1"/>
</dbReference>
<evidence type="ECO:0000256" key="3">
    <source>
        <dbReference type="ARBA" id="ARBA00012560"/>
    </source>
</evidence>
<evidence type="ECO:0000256" key="2">
    <source>
        <dbReference type="ARBA" id="ARBA00005684"/>
    </source>
</evidence>
<dbReference type="EMBL" id="CP028271">
    <property type="protein sequence ID" value="QHM73484.1"/>
    <property type="molecule type" value="Genomic_DNA"/>
</dbReference>
<dbReference type="InterPro" id="IPR003385">
    <property type="entry name" value="Glyco_hydro_77"/>
</dbReference>
<evidence type="ECO:0000256" key="6">
    <source>
        <dbReference type="ARBA" id="ARBA00022679"/>
    </source>
</evidence>
<dbReference type="NCBIfam" id="TIGR00217">
    <property type="entry name" value="malQ"/>
    <property type="match status" value="1"/>
</dbReference>
<dbReference type="Pfam" id="PF21226">
    <property type="entry name" value="MalQ_N"/>
    <property type="match status" value="1"/>
</dbReference>
<evidence type="ECO:0000259" key="11">
    <source>
        <dbReference type="Pfam" id="PF21226"/>
    </source>
</evidence>
<evidence type="ECO:0000256" key="10">
    <source>
        <dbReference type="RuleBase" id="RU361207"/>
    </source>
</evidence>
<dbReference type="OrthoDB" id="9763489at2"/>
<dbReference type="EC" id="2.4.1.25" evidence="3 10"/>
<dbReference type="KEGG" id="mint:C7M51_03831"/>
<evidence type="ECO:0000313" key="13">
    <source>
        <dbReference type="Proteomes" id="UP000464053"/>
    </source>
</evidence>
<dbReference type="PANTHER" id="PTHR32438">
    <property type="entry name" value="4-ALPHA-GLUCANOTRANSFERASE DPE1, CHLOROPLASTIC/AMYLOPLASTIC"/>
    <property type="match status" value="1"/>
</dbReference>
<reference evidence="12 13" key="1">
    <citation type="submission" date="2018-03" db="EMBL/GenBank/DDBJ databases">
        <title>Pantoea intestinalis SRCM103226 isolated form the mealworm.</title>
        <authorList>
            <person name="Jeong D.-Y."/>
            <person name="Kim J.W."/>
        </authorList>
    </citation>
    <scope>NUCLEOTIDE SEQUENCE [LARGE SCALE GENOMIC DNA]</scope>
    <source>
        <strain evidence="12 13">SRCM103226</strain>
    </source>
</reference>
<name>A0A6P1Q5J4_9GAMM</name>
<dbReference type="GO" id="GO:0005975">
    <property type="term" value="P:carbohydrate metabolic process"/>
    <property type="evidence" value="ECO:0007669"/>
    <property type="project" value="InterPro"/>
</dbReference>
<proteinExistence type="inferred from homology"/>
<feature type="domain" description="MalQ N-terminal beta-sandwich" evidence="11">
    <location>
        <begin position="52"/>
        <end position="126"/>
    </location>
</feature>
<keyword evidence="13" id="KW-1185">Reference proteome</keyword>
<dbReference type="Proteomes" id="UP000464053">
    <property type="component" value="Chromosome"/>
</dbReference>
<comment type="similarity">
    <text evidence="2 10">Belongs to the disproportionating enzyme family.</text>
</comment>
<evidence type="ECO:0000256" key="1">
    <source>
        <dbReference type="ARBA" id="ARBA00000439"/>
    </source>
</evidence>
<keyword evidence="6 10" id="KW-0808">Transferase</keyword>